<evidence type="ECO:0000313" key="7">
    <source>
        <dbReference type="EMBL" id="MDQ0155532.1"/>
    </source>
</evidence>
<comment type="caution">
    <text evidence="7">The sequence shown here is derived from an EMBL/GenBank/DDBJ whole genome shotgun (WGS) entry which is preliminary data.</text>
</comment>
<evidence type="ECO:0000256" key="5">
    <source>
        <dbReference type="ARBA" id="ARBA00023157"/>
    </source>
</evidence>
<dbReference type="SUPFAM" id="SSF50022">
    <property type="entry name" value="ISP domain"/>
    <property type="match status" value="1"/>
</dbReference>
<dbReference type="Gene3D" id="3.50.50.60">
    <property type="entry name" value="FAD/NAD(P)-binding domain"/>
    <property type="match status" value="1"/>
</dbReference>
<evidence type="ECO:0000256" key="4">
    <source>
        <dbReference type="ARBA" id="ARBA00023014"/>
    </source>
</evidence>
<proteinExistence type="predicted"/>
<reference evidence="7 8" key="1">
    <citation type="submission" date="2023-07" db="EMBL/GenBank/DDBJ databases">
        <title>Genomic Encyclopedia of Type Strains, Phase IV (KMG-IV): sequencing the most valuable type-strain genomes for metagenomic binning, comparative biology and taxonomic classification.</title>
        <authorList>
            <person name="Goeker M."/>
        </authorList>
    </citation>
    <scope>NUCLEOTIDE SEQUENCE [LARGE SCALE GENOMIC DNA]</scope>
    <source>
        <strain evidence="7 8">DSM 23948</strain>
    </source>
</reference>
<dbReference type="InterPro" id="IPR036922">
    <property type="entry name" value="Rieske_2Fe-2S_sf"/>
</dbReference>
<keyword evidence="4" id="KW-0411">Iron-sulfur</keyword>
<protein>
    <submittedName>
        <fullName evidence="7">Glycine/D-amino acid oxidase-like deaminating enzyme/nitrite reductase/ring-hydroxylating ferredoxin subunit</fullName>
    </submittedName>
</protein>
<organism evidence="7 8">
    <name type="scientific">Anoxybacillus andreesenii</name>
    <dbReference type="NCBI Taxonomy" id="1325932"/>
    <lineage>
        <taxon>Bacteria</taxon>
        <taxon>Bacillati</taxon>
        <taxon>Bacillota</taxon>
        <taxon>Bacilli</taxon>
        <taxon>Bacillales</taxon>
        <taxon>Anoxybacillaceae</taxon>
        <taxon>Anoxybacillus</taxon>
    </lineage>
</organism>
<sequence>MTNNYEMPQFPQSYWRNFELPIFNKMTEDQSFDVAIVGGGITGITTGYLLAKEGLKVVIIEAGRILTGTTGHTTAKITAQHDIIYDEFISHFGEEKARMYYDANTDALNFIRKMVQINQIDCDYSDQDAIIYADTEQGVSKVEKEAKAYQTLGITSTTINSIPFDIPIQTGLVMHNQAQFHPLKYLNQLVKLFVDAGGTIYENTTAADIEDGDSPWVLLRNGTKIHCQYIIAASHFPFCDKKGLFFARIYVERSYILGLKTKKAFPGGMYISADTPTRSLRSTPMDGENLVLVAGEGHKTGQGIDTIKHYLALEQFAEDVLGIEEYKYRWSAQDMTTLDKVPFVGPLTENQPRVLVATGYRKWGMTNGTAAAILLKDLVLEKDNPYRELYTPSRFHADPDVKKFISTNLDVAKHLIKGKLEVIPMHPSELGKDEGSPVMINGQRAGAYRDQEGKLHIVDTTCKHLGCEVEWNDGDRTWDCPCHGSRYSIDGEVLNGPAVRPLDPIEWEETSS</sequence>
<evidence type="ECO:0000256" key="1">
    <source>
        <dbReference type="ARBA" id="ARBA00022714"/>
    </source>
</evidence>
<evidence type="ECO:0000256" key="3">
    <source>
        <dbReference type="ARBA" id="ARBA00023004"/>
    </source>
</evidence>
<dbReference type="InterPro" id="IPR006076">
    <property type="entry name" value="FAD-dep_OxRdtase"/>
</dbReference>
<evidence type="ECO:0000313" key="8">
    <source>
        <dbReference type="Proteomes" id="UP001231362"/>
    </source>
</evidence>
<keyword evidence="8" id="KW-1185">Reference proteome</keyword>
<dbReference type="InterPro" id="IPR036188">
    <property type="entry name" value="FAD/NAD-bd_sf"/>
</dbReference>
<dbReference type="PANTHER" id="PTHR13847">
    <property type="entry name" value="SARCOSINE DEHYDROGENASE-RELATED"/>
    <property type="match status" value="1"/>
</dbReference>
<dbReference type="Pfam" id="PF00355">
    <property type="entry name" value="Rieske"/>
    <property type="match status" value="1"/>
</dbReference>
<dbReference type="RefSeq" id="WP_307150097.1">
    <property type="nucleotide sequence ID" value="NZ_JAUSTU010000007.1"/>
</dbReference>
<evidence type="ECO:0000259" key="6">
    <source>
        <dbReference type="PROSITE" id="PS51296"/>
    </source>
</evidence>
<keyword evidence="2" id="KW-0479">Metal-binding</keyword>
<gene>
    <name evidence="7" type="ORF">J2S07_001837</name>
</gene>
<feature type="domain" description="Rieske" evidence="6">
    <location>
        <begin position="422"/>
        <end position="512"/>
    </location>
</feature>
<accession>A0ABT9V3M1</accession>
<dbReference type="InterPro" id="IPR005805">
    <property type="entry name" value="Rieske_Fe-S_prot_C"/>
</dbReference>
<dbReference type="InterPro" id="IPR038010">
    <property type="entry name" value="YhfW_C"/>
</dbReference>
<dbReference type="PRINTS" id="PR00162">
    <property type="entry name" value="RIESKE"/>
</dbReference>
<dbReference type="Gene3D" id="2.102.10.10">
    <property type="entry name" value="Rieske [2Fe-2S] iron-sulphur domain"/>
    <property type="match status" value="1"/>
</dbReference>
<keyword evidence="5" id="KW-1015">Disulfide bond</keyword>
<dbReference type="Pfam" id="PF01266">
    <property type="entry name" value="DAO"/>
    <property type="match status" value="1"/>
</dbReference>
<keyword evidence="3" id="KW-0408">Iron</keyword>
<dbReference type="PROSITE" id="PS51296">
    <property type="entry name" value="RIESKE"/>
    <property type="match status" value="1"/>
</dbReference>
<keyword evidence="1" id="KW-0001">2Fe-2S</keyword>
<dbReference type="Gene3D" id="3.30.9.10">
    <property type="entry name" value="D-Amino Acid Oxidase, subunit A, domain 2"/>
    <property type="match status" value="1"/>
</dbReference>
<evidence type="ECO:0000256" key="2">
    <source>
        <dbReference type="ARBA" id="ARBA00022723"/>
    </source>
</evidence>
<dbReference type="SUPFAM" id="SSF51905">
    <property type="entry name" value="FAD/NAD(P)-binding domain"/>
    <property type="match status" value="1"/>
</dbReference>
<dbReference type="Proteomes" id="UP001231362">
    <property type="component" value="Unassembled WGS sequence"/>
</dbReference>
<dbReference type="InterPro" id="IPR017941">
    <property type="entry name" value="Rieske_2Fe-2S"/>
</dbReference>
<name>A0ABT9V3M1_9BACL</name>
<dbReference type="PANTHER" id="PTHR13847:SF274">
    <property type="entry name" value="RIESKE 2FE-2S IRON-SULFUR PROTEIN YHFW-RELATED"/>
    <property type="match status" value="1"/>
</dbReference>
<dbReference type="EMBL" id="JAUSTU010000007">
    <property type="protein sequence ID" value="MDQ0155532.1"/>
    <property type="molecule type" value="Genomic_DNA"/>
</dbReference>
<dbReference type="CDD" id="cd03477">
    <property type="entry name" value="Rieske_YhfW_C"/>
    <property type="match status" value="1"/>
</dbReference>